<dbReference type="Gene3D" id="3.30.300.30">
    <property type="match status" value="1"/>
</dbReference>
<dbReference type="InterPro" id="IPR036736">
    <property type="entry name" value="ACP-like_sf"/>
</dbReference>
<dbReference type="InterPro" id="IPR010071">
    <property type="entry name" value="AA_adenyl_dom"/>
</dbReference>
<dbReference type="Gene3D" id="1.10.1200.10">
    <property type="entry name" value="ACP-like"/>
    <property type="match status" value="1"/>
</dbReference>
<gene>
    <name evidence="5" type="ORF">F8M49_13500</name>
</gene>
<dbReference type="Pfam" id="PF13193">
    <property type="entry name" value="AMP-binding_C"/>
    <property type="match status" value="1"/>
</dbReference>
<evidence type="ECO:0000259" key="4">
    <source>
        <dbReference type="PROSITE" id="PS50075"/>
    </source>
</evidence>
<dbReference type="InterPro" id="IPR020806">
    <property type="entry name" value="PKS_PP-bd"/>
</dbReference>
<dbReference type="SMART" id="SM00823">
    <property type="entry name" value="PKS_PP"/>
    <property type="match status" value="1"/>
</dbReference>
<dbReference type="PROSITE" id="PS50075">
    <property type="entry name" value="CARRIER"/>
    <property type="match status" value="1"/>
</dbReference>
<dbReference type="Gene3D" id="3.40.50.12780">
    <property type="entry name" value="N-terminal domain of ligase-like"/>
    <property type="match status" value="1"/>
</dbReference>
<evidence type="ECO:0000313" key="6">
    <source>
        <dbReference type="Proteomes" id="UP001275440"/>
    </source>
</evidence>
<dbReference type="Gene3D" id="3.30.559.10">
    <property type="entry name" value="Chloramphenicol acetyltransferase-like domain"/>
    <property type="match status" value="1"/>
</dbReference>
<evidence type="ECO:0000313" key="5">
    <source>
        <dbReference type="EMBL" id="MDV2476106.1"/>
    </source>
</evidence>
<dbReference type="Gene3D" id="2.30.38.10">
    <property type="entry name" value="Luciferase, Domain 3"/>
    <property type="match status" value="1"/>
</dbReference>
<dbReference type="InterPro" id="IPR023213">
    <property type="entry name" value="CAT-like_dom_sf"/>
</dbReference>
<dbReference type="InterPro" id="IPR000873">
    <property type="entry name" value="AMP-dep_synth/lig_dom"/>
</dbReference>
<evidence type="ECO:0000256" key="1">
    <source>
        <dbReference type="ARBA" id="ARBA00001957"/>
    </source>
</evidence>
<dbReference type="InterPro" id="IPR006162">
    <property type="entry name" value="Ppantetheine_attach_site"/>
</dbReference>
<dbReference type="Pfam" id="PF00501">
    <property type="entry name" value="AMP-binding"/>
    <property type="match status" value="2"/>
</dbReference>
<dbReference type="SUPFAM" id="SSF56801">
    <property type="entry name" value="Acetyl-CoA synthetase-like"/>
    <property type="match status" value="2"/>
</dbReference>
<dbReference type="InterPro" id="IPR009081">
    <property type="entry name" value="PP-bd_ACP"/>
</dbReference>
<dbReference type="InterPro" id="IPR025110">
    <property type="entry name" value="AMP-bd_C"/>
</dbReference>
<dbReference type="Gene3D" id="3.40.50.980">
    <property type="match status" value="2"/>
</dbReference>
<dbReference type="Proteomes" id="UP001275440">
    <property type="component" value="Unassembled WGS sequence"/>
</dbReference>
<name>A0ABU3WQ57_9NOCA</name>
<comment type="cofactor">
    <cofactor evidence="1">
        <name>pantetheine 4'-phosphate</name>
        <dbReference type="ChEBI" id="CHEBI:47942"/>
    </cofactor>
</comment>
<evidence type="ECO:0000256" key="2">
    <source>
        <dbReference type="ARBA" id="ARBA00022450"/>
    </source>
</evidence>
<reference evidence="5 6" key="1">
    <citation type="submission" date="2019-10" db="EMBL/GenBank/DDBJ databases">
        <title>Draft Genome Assembly of Rhodococcus zopfii DSM44189.</title>
        <authorList>
            <person name="Sutton J.M."/>
            <person name="Akob D.M."/>
            <person name="Bushman T.J."/>
        </authorList>
    </citation>
    <scope>NUCLEOTIDE SEQUENCE [LARGE SCALE GENOMIC DNA]</scope>
    <source>
        <strain evidence="5 6">DSM 44189</strain>
    </source>
</reference>
<feature type="domain" description="Carrier" evidence="4">
    <location>
        <begin position="620"/>
        <end position="695"/>
    </location>
</feature>
<dbReference type="InterPro" id="IPR001242">
    <property type="entry name" value="Condensation_dom"/>
</dbReference>
<dbReference type="PROSITE" id="PS00455">
    <property type="entry name" value="AMP_BINDING"/>
    <property type="match status" value="1"/>
</dbReference>
<dbReference type="InterPro" id="IPR045851">
    <property type="entry name" value="AMP-bd_C_sf"/>
</dbReference>
<dbReference type="Gene3D" id="3.30.559.30">
    <property type="entry name" value="Nonribosomal peptide synthetase, condensation domain"/>
    <property type="match status" value="1"/>
</dbReference>
<dbReference type="CDD" id="cd05930">
    <property type="entry name" value="A_NRPS"/>
    <property type="match status" value="1"/>
</dbReference>
<dbReference type="InterPro" id="IPR020845">
    <property type="entry name" value="AMP-binding_CS"/>
</dbReference>
<keyword evidence="2" id="KW-0596">Phosphopantetheine</keyword>
<dbReference type="InterPro" id="IPR042099">
    <property type="entry name" value="ANL_N_sf"/>
</dbReference>
<protein>
    <submittedName>
        <fullName evidence="5">Amino acid adenylation domain-containing protein</fullName>
    </submittedName>
</protein>
<dbReference type="PANTHER" id="PTHR45527:SF1">
    <property type="entry name" value="FATTY ACID SYNTHASE"/>
    <property type="match status" value="1"/>
</dbReference>
<evidence type="ECO:0000256" key="3">
    <source>
        <dbReference type="ARBA" id="ARBA00022553"/>
    </source>
</evidence>
<dbReference type="EMBL" id="WBMO01000001">
    <property type="protein sequence ID" value="MDV2476106.1"/>
    <property type="molecule type" value="Genomic_DNA"/>
</dbReference>
<sequence>MRDVEDSGRSDLENLPRLIANVVSRDPERVALVRDGAVVTYAGLNAELAALGAAMGDAIGPDALVPVVLTGLLPGLAGTGPDDVAAALAELSDDLAAFEVEEQAPDAVRPDTLPAAFAAQAAATPDAVAVEFDGVEYTYGDLADRSRRLARRLVASGVGPDVTVAVALRRSFDLLVAVYAVLEAGGAYVPLDPDHPAERLTYILEVAEPAVLLTGATAPVPVGEGIEVLDVSALDLESTSAAPLTDTDRHRPLHTADTAYVIFTSGSTGRPKGVAVTHEAIVANLRWRQEQYRLGPADVVLHKTPVTFDVSVWELFWPLQTGARLVVAAPEGHRDPRYLVDLMRVRGITVAHFVPSMLSVFVAEAELDSLTSLRYLFASGEALPARIAVLVRELLPAVAVHNLYGPTEAAVDVTHHEVTDDDTDSVPIGAPIADTDLLILDSGLNWVPAGAQGELYLAGTQLARGYVARPELTAERFVANPYGAPGERMYRTGDLVVRSRADELEYLGRSDFQVKIRGLRIELGEIEETLARQDGIAQAAVRVHGDDALGDRLVAYVRLRPAASWDEGAVVAALSASLPDYMVPTAYCVLDEFPLTTSGKLDRAALPAPEAPAPTGDDRLPETATETVVAAVFAEMLGRDRVGVDDNFFALGGNSLGAVRAVSRISARLGKPLSVQDFFDAPTAGGVARLVDRVTGNDPAGSPLVAGPRPYPVPLAPAQTRLWILDRLDPGSALYNIPLVVRLTGSLDVDALQQAVGDLVERHEVLRTAYPEVDGAGTQLVLPVGAAQRAVPVETVVPDEVPARIDALVSEGFDIAEAAPVRTHLLRVADDEHILVVVVHHIAGDGFSAGPLTRDLMRAYGARTAGVAPERLPLPVQYADYALWQRDRLGDPDEPDSLMAQQLGYWSEELAGLQDRLELPTDRPRPAVASQSGAAVPVEIPADIHGAVAELARTTGTTEFMVVHAALAVLLARLSGTPDVAVGTPSAGRGDAGLDELVGMFVNTLVLRTPIDAAESFTELLTRVRDIDLGAFGHQDVPFDCIVDDLAPARSQAYHPLFQVMLAFQNVDAMQLELPSLTVTTVDVPTRQAKFDLQVTLAERFGDEREPAGIVGEVAYSTDLFDAGTIEVFVRRFVRILAEATAAPDRAVGDHRLLDRAELGTVLGRWNSTDRPVPPATVPRLLDAQAARTPHLQAVIDDDGALTYADFAARVHRLARRLIAAGVGPERTVAVVAPRSVELLIAVHAVLHAGGAYVPVDPDQPVARTERVLAAARPVVVLVGSTVERSDGGVVAGGAQRRGVVAGGAQRRGVVAGGAQRRGIVAGGARGQRCARVADR</sequence>
<organism evidence="5 6">
    <name type="scientific">Rhodococcus zopfii</name>
    <dbReference type="NCBI Taxonomy" id="43772"/>
    <lineage>
        <taxon>Bacteria</taxon>
        <taxon>Bacillati</taxon>
        <taxon>Actinomycetota</taxon>
        <taxon>Actinomycetes</taxon>
        <taxon>Mycobacteriales</taxon>
        <taxon>Nocardiaceae</taxon>
        <taxon>Rhodococcus</taxon>
    </lineage>
</organism>
<dbReference type="PROSITE" id="PS00012">
    <property type="entry name" value="PHOSPHOPANTETHEINE"/>
    <property type="match status" value="1"/>
</dbReference>
<keyword evidence="6" id="KW-1185">Reference proteome</keyword>
<dbReference type="Pfam" id="PF00668">
    <property type="entry name" value="Condensation"/>
    <property type="match status" value="1"/>
</dbReference>
<dbReference type="SUPFAM" id="SSF47336">
    <property type="entry name" value="ACP-like"/>
    <property type="match status" value="1"/>
</dbReference>
<dbReference type="Pfam" id="PF00550">
    <property type="entry name" value="PP-binding"/>
    <property type="match status" value="1"/>
</dbReference>
<accession>A0ABU3WQ57</accession>
<dbReference type="CDD" id="cd19540">
    <property type="entry name" value="LCL_NRPS-like"/>
    <property type="match status" value="1"/>
</dbReference>
<keyword evidence="3" id="KW-0597">Phosphoprotein</keyword>
<comment type="caution">
    <text evidence="5">The sequence shown here is derived from an EMBL/GenBank/DDBJ whole genome shotgun (WGS) entry which is preliminary data.</text>
</comment>
<dbReference type="PANTHER" id="PTHR45527">
    <property type="entry name" value="NONRIBOSOMAL PEPTIDE SYNTHETASE"/>
    <property type="match status" value="1"/>
</dbReference>
<dbReference type="NCBIfam" id="TIGR01733">
    <property type="entry name" value="AA-adenyl-dom"/>
    <property type="match status" value="1"/>
</dbReference>
<dbReference type="SUPFAM" id="SSF52777">
    <property type="entry name" value="CoA-dependent acyltransferases"/>
    <property type="match status" value="2"/>
</dbReference>
<proteinExistence type="predicted"/>